<gene>
    <name evidence="1" type="ORF">J2S00_000932</name>
</gene>
<evidence type="ECO:0000313" key="2">
    <source>
        <dbReference type="Proteomes" id="UP001232445"/>
    </source>
</evidence>
<name>A0ABU0CPX3_9BACI</name>
<dbReference type="EMBL" id="JAUSUQ010000003">
    <property type="protein sequence ID" value="MDQ0338148.1"/>
    <property type="molecule type" value="Genomic_DNA"/>
</dbReference>
<proteinExistence type="predicted"/>
<keyword evidence="2" id="KW-1185">Reference proteome</keyword>
<evidence type="ECO:0000313" key="1">
    <source>
        <dbReference type="EMBL" id="MDQ0338148.1"/>
    </source>
</evidence>
<dbReference type="Proteomes" id="UP001232445">
    <property type="component" value="Unassembled WGS sequence"/>
</dbReference>
<reference evidence="1 2" key="1">
    <citation type="submission" date="2023-07" db="EMBL/GenBank/DDBJ databases">
        <title>Genomic Encyclopedia of Type Strains, Phase IV (KMG-IV): sequencing the most valuable type-strain genomes for metagenomic binning, comparative biology and taxonomic classification.</title>
        <authorList>
            <person name="Goeker M."/>
        </authorList>
    </citation>
    <scope>NUCLEOTIDE SEQUENCE [LARGE SCALE GENOMIC DNA]</scope>
    <source>
        <strain evidence="1 2">DSM 17740</strain>
    </source>
</reference>
<comment type="caution">
    <text evidence="1">The sequence shown here is derived from an EMBL/GenBank/DDBJ whole genome shotgun (WGS) entry which is preliminary data.</text>
</comment>
<sequence>MKGLGEVYGKLYFLRYGKESGYSFTRVEAEAARQ</sequence>
<organism evidence="1 2">
    <name type="scientific">Caldalkalibacillus uzonensis</name>
    <dbReference type="NCBI Taxonomy" id="353224"/>
    <lineage>
        <taxon>Bacteria</taxon>
        <taxon>Bacillati</taxon>
        <taxon>Bacillota</taxon>
        <taxon>Bacilli</taxon>
        <taxon>Bacillales</taxon>
        <taxon>Bacillaceae</taxon>
        <taxon>Caldalkalibacillus</taxon>
    </lineage>
</organism>
<accession>A0ABU0CPX3</accession>
<protein>
    <submittedName>
        <fullName evidence="1">Uncharacterized protein</fullName>
    </submittedName>
</protein>